<sequence>MPLNFDTSPYGRRSETDYIFSRFDAGKNLLMPGPRRLGKTFVLERLEQRASQHDYHAIRLDVSSCADTQAFFKKLAEKIEDKLGNKILKQIKQRALQLGAPHQQNSQTLPQALLNVDWESYAGNLLKELAEDSRRWLILMDELPIFLLRLHERSAIDQASRVMYWLRENCLNLSIRWLFTGSIGFEPLARKGNYQGAIRDLEGFDLKPLEKNIAQIFVQDLAQNGLLPYRREITDSESCAIVDAVGWLSPYYLEAFSRHLQGVPTNAQAETQSLIEAARLSLFQSADKDCFSVWSEHIRKHYQDNTAKASKLLAALSEFPNGASSGTLLADLADPNMQDTELKRLLAILEEDGFIICDFEADTHRFRMELLRLWWQRYLPE</sequence>
<organism evidence="1 2">
    <name type="scientific">Candidatus Methylobacter oryzae</name>
    <dbReference type="NCBI Taxonomy" id="2497749"/>
    <lineage>
        <taxon>Bacteria</taxon>
        <taxon>Pseudomonadati</taxon>
        <taxon>Pseudomonadota</taxon>
        <taxon>Gammaproteobacteria</taxon>
        <taxon>Methylococcales</taxon>
        <taxon>Methylococcaceae</taxon>
        <taxon>Methylobacter</taxon>
    </lineage>
</organism>
<accession>A0ABY3CCF6</accession>
<reference evidence="1 2" key="1">
    <citation type="journal article" date="2019" name="Antonie Van Leeuwenhoek">
        <title>Description of 'Ca. Methylobacter oryzae' KRF1, a novel species from the environmentally important Methylobacter clade 2.</title>
        <authorList>
            <person name="Khatri K."/>
            <person name="Mohite J.A."/>
            <person name="Pandit P.S."/>
            <person name="Bahulikar R."/>
            <person name="Rahalkar M.C."/>
        </authorList>
    </citation>
    <scope>NUCLEOTIDE SEQUENCE [LARGE SCALE GENOMIC DNA]</scope>
    <source>
        <strain evidence="1 2">KRF1</strain>
    </source>
</reference>
<dbReference type="SUPFAM" id="SSF52540">
    <property type="entry name" value="P-loop containing nucleoside triphosphate hydrolases"/>
    <property type="match status" value="1"/>
</dbReference>
<gene>
    <name evidence="1" type="ORF">EKO24_008140</name>
</gene>
<dbReference type="PANTHER" id="PTHR34301">
    <property type="entry name" value="DNA-BINDING PROTEIN-RELATED"/>
    <property type="match status" value="1"/>
</dbReference>
<keyword evidence="1" id="KW-0067">ATP-binding</keyword>
<name>A0ABY3CCF6_9GAMM</name>
<dbReference type="EMBL" id="RYFG02000077">
    <property type="protein sequence ID" value="TRW97041.1"/>
    <property type="molecule type" value="Genomic_DNA"/>
</dbReference>
<proteinExistence type="predicted"/>
<dbReference type="GO" id="GO:0005524">
    <property type="term" value="F:ATP binding"/>
    <property type="evidence" value="ECO:0007669"/>
    <property type="project" value="UniProtKB-KW"/>
</dbReference>
<dbReference type="PANTHER" id="PTHR34301:SF8">
    <property type="entry name" value="ATPASE DOMAIN-CONTAINING PROTEIN"/>
    <property type="match status" value="1"/>
</dbReference>
<dbReference type="RefSeq" id="WP_127030282.1">
    <property type="nucleotide sequence ID" value="NZ_RYFG02000077.1"/>
</dbReference>
<evidence type="ECO:0000313" key="1">
    <source>
        <dbReference type="EMBL" id="TRW97041.1"/>
    </source>
</evidence>
<evidence type="ECO:0000313" key="2">
    <source>
        <dbReference type="Proteomes" id="UP000733744"/>
    </source>
</evidence>
<keyword evidence="1" id="KW-0547">Nucleotide-binding</keyword>
<dbReference type="InterPro" id="IPR027417">
    <property type="entry name" value="P-loop_NTPase"/>
</dbReference>
<protein>
    <submittedName>
        <fullName evidence="1">ATP-binding protein</fullName>
    </submittedName>
</protein>
<dbReference type="Gene3D" id="3.40.50.300">
    <property type="entry name" value="P-loop containing nucleotide triphosphate hydrolases"/>
    <property type="match status" value="1"/>
</dbReference>
<keyword evidence="2" id="KW-1185">Reference proteome</keyword>
<dbReference type="Proteomes" id="UP000733744">
    <property type="component" value="Unassembled WGS sequence"/>
</dbReference>
<comment type="caution">
    <text evidence="1">The sequence shown here is derived from an EMBL/GenBank/DDBJ whole genome shotgun (WGS) entry which is preliminary data.</text>
</comment>